<dbReference type="InterPro" id="IPR000626">
    <property type="entry name" value="Ubiquitin-like_dom"/>
</dbReference>
<reference evidence="4" key="1">
    <citation type="submission" date="2020-07" db="EMBL/GenBank/DDBJ databases">
        <authorList>
            <person name="Lin J."/>
        </authorList>
    </citation>
    <scope>NUCLEOTIDE SEQUENCE</scope>
</reference>
<evidence type="ECO:0000313" key="4">
    <source>
        <dbReference type="EMBL" id="CAD1841013.1"/>
    </source>
</evidence>
<dbReference type="EMBL" id="LR862135">
    <property type="protein sequence ID" value="CAD1841013.1"/>
    <property type="molecule type" value="Genomic_DNA"/>
</dbReference>
<feature type="domain" description="Ubiquitin-like" evidence="3">
    <location>
        <begin position="139"/>
        <end position="208"/>
    </location>
</feature>
<dbReference type="PANTHER" id="PTHR10666">
    <property type="entry name" value="UBIQUITIN"/>
    <property type="match status" value="1"/>
</dbReference>
<dbReference type="CDD" id="cd17039">
    <property type="entry name" value="Ubl_ubiquitin_like"/>
    <property type="match status" value="1"/>
</dbReference>
<dbReference type="AlphaFoldDB" id="A0A6V7QD00"/>
<evidence type="ECO:0000256" key="2">
    <source>
        <dbReference type="SAM" id="MobiDB-lite"/>
    </source>
</evidence>
<dbReference type="InterPro" id="IPR050158">
    <property type="entry name" value="Ubiquitin_ubiquitin-like"/>
</dbReference>
<sequence length="331" mass="36546">MADSVELPASVAELSNSNMQPWDSVGEPEFASEMEIVVQLGAVHNYVLLADGDNTVEDVLVEILGLNRAAQAPEPRLCFNDLELEKQKTLAEYGINLGSVLQLKCTPRVLAHSYDPTEIAKMNCAESSSSMRPDGDGEMKIFVQSEHYGNYALEVDSSNTIQDVLVTVLVSVLPTWQAATALYFNGQLLERGKSLADYSIEDGSILHLKRAALNFVPRGRVNMIAAGDGTGSGRGGRHRHRRGRAELRQVEHQGIKPQPDGAGELHHLPRPGPRPAAQHAPLRARMVSVGPYGRGDRPVLRAMEQHKWRYLQDFLSRNPYSRVDRPVLRAM</sequence>
<protein>
    <recommendedName>
        <fullName evidence="3">Ubiquitin-like domain-containing protein</fullName>
    </recommendedName>
</protein>
<evidence type="ECO:0000259" key="3">
    <source>
        <dbReference type="PROSITE" id="PS50053"/>
    </source>
</evidence>
<dbReference type="GO" id="GO:0003729">
    <property type="term" value="F:mRNA binding"/>
    <property type="evidence" value="ECO:0007669"/>
    <property type="project" value="UniProtKB-ARBA"/>
</dbReference>
<organism evidence="4">
    <name type="scientific">Ananas comosus var. bracteatus</name>
    <name type="common">red pineapple</name>
    <dbReference type="NCBI Taxonomy" id="296719"/>
    <lineage>
        <taxon>Eukaryota</taxon>
        <taxon>Viridiplantae</taxon>
        <taxon>Streptophyta</taxon>
        <taxon>Embryophyta</taxon>
        <taxon>Tracheophyta</taxon>
        <taxon>Spermatophyta</taxon>
        <taxon>Magnoliopsida</taxon>
        <taxon>Liliopsida</taxon>
        <taxon>Poales</taxon>
        <taxon>Bromeliaceae</taxon>
        <taxon>Bromelioideae</taxon>
        <taxon>Ananas</taxon>
    </lineage>
</organism>
<dbReference type="Pfam" id="PF00240">
    <property type="entry name" value="ubiquitin"/>
    <property type="match status" value="1"/>
</dbReference>
<accession>A0A6V7QD00</accession>
<name>A0A6V7QD00_ANACO</name>
<dbReference type="Pfam" id="PF03140">
    <property type="entry name" value="DUF247"/>
    <property type="match status" value="1"/>
</dbReference>
<dbReference type="InterPro" id="IPR004158">
    <property type="entry name" value="DUF247_pln"/>
</dbReference>
<evidence type="ECO:0000256" key="1">
    <source>
        <dbReference type="ARBA" id="ARBA00022499"/>
    </source>
</evidence>
<proteinExistence type="predicted"/>
<dbReference type="PROSITE" id="PS50053">
    <property type="entry name" value="UBIQUITIN_2"/>
    <property type="match status" value="1"/>
</dbReference>
<dbReference type="SUPFAM" id="SSF54236">
    <property type="entry name" value="Ubiquitin-like"/>
    <property type="match status" value="2"/>
</dbReference>
<keyword evidence="1" id="KW-1017">Isopeptide bond</keyword>
<dbReference type="InterPro" id="IPR029071">
    <property type="entry name" value="Ubiquitin-like_domsf"/>
</dbReference>
<feature type="region of interest" description="Disordered" evidence="2">
    <location>
        <begin position="254"/>
        <end position="279"/>
    </location>
</feature>
<gene>
    <name evidence="4" type="ORF">CB5_LOCUS24224</name>
</gene>
<dbReference type="Gene3D" id="3.10.20.90">
    <property type="entry name" value="Phosphatidylinositol 3-kinase Catalytic Subunit, Chain A, domain 1"/>
    <property type="match status" value="2"/>
</dbReference>